<dbReference type="AlphaFoldDB" id="A0A0F3IEI2"/>
<protein>
    <recommendedName>
        <fullName evidence="4">Pilus assembly protein PilW</fullName>
    </recommendedName>
</protein>
<accession>A0A0F3IEI2</accession>
<dbReference type="InterPro" id="IPR032092">
    <property type="entry name" value="PilW"/>
</dbReference>
<evidence type="ECO:0008006" key="4">
    <source>
        <dbReference type="Google" id="ProtNLM"/>
    </source>
</evidence>
<reference evidence="3" key="1">
    <citation type="submission" date="2015-03" db="EMBL/GenBank/DDBJ databases">
        <title>Draft genome sequence of a novel methanotroph (Sn10-6) isolated from flooded ricefield rhizosphere in India.</title>
        <authorList>
            <person name="Pandit P.S."/>
            <person name="Pore S.D."/>
            <person name="Arora P."/>
            <person name="Kapse N.G."/>
            <person name="Dhakephalkar P.K."/>
            <person name="Rahalkar M.C."/>
        </authorList>
    </citation>
    <scope>NUCLEOTIDE SEQUENCE [LARGE SCALE GENOMIC DNA]</scope>
    <source>
        <strain evidence="3">Sn10-6</strain>
    </source>
</reference>
<dbReference type="InterPro" id="IPR012902">
    <property type="entry name" value="N_methyl_site"/>
</dbReference>
<keyword evidence="1" id="KW-1133">Transmembrane helix</keyword>
<evidence type="ECO:0000313" key="3">
    <source>
        <dbReference type="Proteomes" id="UP000033684"/>
    </source>
</evidence>
<dbReference type="PATRIC" id="fig|1632867.3.peg.3777"/>
<dbReference type="Pfam" id="PF07963">
    <property type="entry name" value="N_methyl"/>
    <property type="match status" value="1"/>
</dbReference>
<dbReference type="Proteomes" id="UP000033684">
    <property type="component" value="Unassembled WGS sequence"/>
</dbReference>
<dbReference type="OrthoDB" id="5296662at2"/>
<dbReference type="Pfam" id="PF16074">
    <property type="entry name" value="PilW"/>
    <property type="match status" value="1"/>
</dbReference>
<keyword evidence="3" id="KW-1185">Reference proteome</keyword>
<dbReference type="EMBL" id="LAJX01000312">
    <property type="protein sequence ID" value="KJV05072.1"/>
    <property type="molecule type" value="Genomic_DNA"/>
</dbReference>
<dbReference type="GO" id="GO:0043683">
    <property type="term" value="P:type IV pilus assembly"/>
    <property type="evidence" value="ECO:0007669"/>
    <property type="project" value="InterPro"/>
</dbReference>
<feature type="transmembrane region" description="Helical" evidence="1">
    <location>
        <begin position="20"/>
        <end position="38"/>
    </location>
</feature>
<name>A0A0F3IEI2_9GAMM</name>
<evidence type="ECO:0000256" key="1">
    <source>
        <dbReference type="SAM" id="Phobius"/>
    </source>
</evidence>
<comment type="caution">
    <text evidence="2">The sequence shown here is derived from an EMBL/GenBank/DDBJ whole genome shotgun (WGS) entry which is preliminary data.</text>
</comment>
<reference evidence="2 3" key="2">
    <citation type="journal article" date="2016" name="Microb. Ecol.">
        <title>Genome Characteristics of a Novel Type I Methanotroph (Sn10-6) Isolated from a Flooded Indian Rice Field.</title>
        <authorList>
            <person name="Rahalkar M.C."/>
            <person name="Pandit P.S."/>
            <person name="Dhakephalkar P.K."/>
            <person name="Pore S."/>
            <person name="Arora P."/>
            <person name="Kapse N."/>
        </authorList>
    </citation>
    <scope>NUCLEOTIDE SEQUENCE [LARGE SCALE GENOMIC DNA]</scope>
    <source>
        <strain evidence="2 3">Sn10-6</strain>
    </source>
</reference>
<dbReference type="RefSeq" id="WP_045780706.1">
    <property type="nucleotide sequence ID" value="NZ_LAJX01000312.1"/>
</dbReference>
<organism evidence="2 3">
    <name type="scientific">Methylocucumis oryzae</name>
    <dbReference type="NCBI Taxonomy" id="1632867"/>
    <lineage>
        <taxon>Bacteria</taxon>
        <taxon>Pseudomonadati</taxon>
        <taxon>Pseudomonadota</taxon>
        <taxon>Gammaproteobacteria</taxon>
        <taxon>Methylococcales</taxon>
        <taxon>Methylococcaceae</taxon>
        <taxon>Methylocucumis</taxon>
    </lineage>
</organism>
<proteinExistence type="predicted"/>
<keyword evidence="1" id="KW-0812">Transmembrane</keyword>
<evidence type="ECO:0000313" key="2">
    <source>
        <dbReference type="EMBL" id="KJV05072.1"/>
    </source>
</evidence>
<keyword evidence="1" id="KW-0472">Membrane</keyword>
<gene>
    <name evidence="2" type="ORF">VZ94_20800</name>
</gene>
<sequence length="269" mass="28964">MKTTNMRFFNQNGLTLVEILVAMVLGTFLIGGVLEVYLSNKQTSLMQNNLSELQENGRAAMNILARDIRMAGFHGDFSFRTNTNIVDALPISPSLDSIVSGVDSGQPNYWTAAQQAAVVPDTDVITVMFARPCGGKLQPPGMTNPSSPIPISANAANNCNITAGDAVFITDNSRADIFLATNNNATNITHARLLNTYGTGANAGSEIFPYFINSYYIGIGANNRPALFRFDNVRPGLGVSVQELIEGIEDMQILYGINTDADIAPNFLC</sequence>